<dbReference type="PANTHER" id="PTHR30337:SF0">
    <property type="entry name" value="NUCLEASE SBCCD SUBUNIT D"/>
    <property type="match status" value="1"/>
</dbReference>
<keyword evidence="5 7" id="KW-0378">Hydrolase</keyword>
<evidence type="ECO:0000256" key="3">
    <source>
        <dbReference type="ARBA" id="ARBA00013365"/>
    </source>
</evidence>
<evidence type="ECO:0000256" key="6">
    <source>
        <dbReference type="ARBA" id="ARBA00022839"/>
    </source>
</evidence>
<dbReference type="NCBIfam" id="TIGR00619">
    <property type="entry name" value="sbcd"/>
    <property type="match status" value="1"/>
</dbReference>
<dbReference type="InterPro" id="IPR041796">
    <property type="entry name" value="Mre11_N"/>
</dbReference>
<evidence type="ECO:0000256" key="4">
    <source>
        <dbReference type="ARBA" id="ARBA00022722"/>
    </source>
</evidence>
<proteinExistence type="inferred from homology"/>
<dbReference type="SUPFAM" id="SSF56300">
    <property type="entry name" value="Metallo-dependent phosphatases"/>
    <property type="match status" value="1"/>
</dbReference>
<dbReference type="RefSeq" id="WP_132244762.1">
    <property type="nucleotide sequence ID" value="NZ_SLWV01000010.1"/>
</dbReference>
<evidence type="ECO:0000259" key="9">
    <source>
        <dbReference type="Pfam" id="PF12320"/>
    </source>
</evidence>
<reference evidence="10 11" key="1">
    <citation type="submission" date="2019-03" db="EMBL/GenBank/DDBJ databases">
        <title>Genomic Encyclopedia of Type Strains, Phase IV (KMG-IV): sequencing the most valuable type-strain genomes for metagenomic binning, comparative biology and taxonomic classification.</title>
        <authorList>
            <person name="Goeker M."/>
        </authorList>
    </citation>
    <scope>NUCLEOTIDE SEQUENCE [LARGE SCALE GENOMIC DNA]</scope>
    <source>
        <strain evidence="10 11">DSM 102940</strain>
    </source>
</reference>
<keyword evidence="7" id="KW-0235">DNA replication</keyword>
<dbReference type="GO" id="GO:0008408">
    <property type="term" value="F:3'-5' exonuclease activity"/>
    <property type="evidence" value="ECO:0007669"/>
    <property type="project" value="InterPro"/>
</dbReference>
<dbReference type="InterPro" id="IPR026843">
    <property type="entry name" value="SbcD_C"/>
</dbReference>
<dbReference type="GO" id="GO:0006260">
    <property type="term" value="P:DNA replication"/>
    <property type="evidence" value="ECO:0007669"/>
    <property type="project" value="UniProtKB-KW"/>
</dbReference>
<keyword evidence="7" id="KW-0255">Endonuclease</keyword>
<comment type="caution">
    <text evidence="10">The sequence shown here is derived from an EMBL/GenBank/DDBJ whole genome shotgun (WGS) entry which is preliminary data.</text>
</comment>
<dbReference type="Proteomes" id="UP000294919">
    <property type="component" value="Unassembled WGS sequence"/>
</dbReference>
<protein>
    <recommendedName>
        <fullName evidence="3 7">Nuclease SbcCD subunit D</fullName>
    </recommendedName>
</protein>
<comment type="function">
    <text evidence="7">SbcCD cleaves DNA hairpin structures. These structures can inhibit DNA replication and are intermediates in certain DNA recombination reactions. The complex acts as a 3'-&gt;5' double strand exonuclease that can open hairpins. It also has a 5' single-strand endonuclease activity.</text>
</comment>
<evidence type="ECO:0000259" key="8">
    <source>
        <dbReference type="Pfam" id="PF00149"/>
    </source>
</evidence>
<keyword evidence="7" id="KW-0233">DNA recombination</keyword>
<dbReference type="CDD" id="cd00840">
    <property type="entry name" value="MPP_Mre11_N"/>
    <property type="match status" value="1"/>
</dbReference>
<dbReference type="InterPro" id="IPR004593">
    <property type="entry name" value="SbcD"/>
</dbReference>
<dbReference type="OrthoDB" id="9773856at2"/>
<gene>
    <name evidence="7" type="primary">sbcD</name>
    <name evidence="10" type="ORF">EV214_1106</name>
</gene>
<name>A0A4R2L6V8_9FIRM</name>
<dbReference type="AlphaFoldDB" id="A0A4R2L6V8"/>
<organism evidence="10 11">
    <name type="scientific">Marinisporobacter balticus</name>
    <dbReference type="NCBI Taxonomy" id="2018667"/>
    <lineage>
        <taxon>Bacteria</taxon>
        <taxon>Bacillati</taxon>
        <taxon>Bacillota</taxon>
        <taxon>Clostridia</taxon>
        <taxon>Peptostreptococcales</taxon>
        <taxon>Thermotaleaceae</taxon>
        <taxon>Marinisporobacter</taxon>
    </lineage>
</organism>
<accession>A0A4R2L6V8</accession>
<keyword evidence="4 7" id="KW-0540">Nuclease</keyword>
<evidence type="ECO:0000256" key="1">
    <source>
        <dbReference type="ARBA" id="ARBA00010555"/>
    </source>
</evidence>
<evidence type="ECO:0000313" key="11">
    <source>
        <dbReference type="Proteomes" id="UP000294919"/>
    </source>
</evidence>
<evidence type="ECO:0000256" key="5">
    <source>
        <dbReference type="ARBA" id="ARBA00022801"/>
    </source>
</evidence>
<dbReference type="GO" id="GO:0004519">
    <property type="term" value="F:endonuclease activity"/>
    <property type="evidence" value="ECO:0007669"/>
    <property type="project" value="UniProtKB-KW"/>
</dbReference>
<dbReference type="Gene3D" id="3.60.21.10">
    <property type="match status" value="1"/>
</dbReference>
<dbReference type="GO" id="GO:0006310">
    <property type="term" value="P:DNA recombination"/>
    <property type="evidence" value="ECO:0007669"/>
    <property type="project" value="UniProtKB-KW"/>
</dbReference>
<evidence type="ECO:0000256" key="7">
    <source>
        <dbReference type="RuleBase" id="RU363069"/>
    </source>
</evidence>
<evidence type="ECO:0000313" key="10">
    <source>
        <dbReference type="EMBL" id="TCO74935.1"/>
    </source>
</evidence>
<dbReference type="InterPro" id="IPR050535">
    <property type="entry name" value="DNA_Repair-Maintenance_Comp"/>
</dbReference>
<dbReference type="PANTHER" id="PTHR30337">
    <property type="entry name" value="COMPONENT OF ATP-DEPENDENT DSDNA EXONUCLEASE"/>
    <property type="match status" value="1"/>
</dbReference>
<keyword evidence="6 7" id="KW-0269">Exonuclease</keyword>
<dbReference type="Pfam" id="PF00149">
    <property type="entry name" value="Metallophos"/>
    <property type="match status" value="1"/>
</dbReference>
<feature type="domain" description="Nuclease SbcCD subunit D C-terminal" evidence="9">
    <location>
        <begin position="290"/>
        <end position="379"/>
    </location>
</feature>
<comment type="subunit">
    <text evidence="2 7">Heterodimer of SbcC and SbcD.</text>
</comment>
<feature type="domain" description="Calcineurin-like phosphoesterase" evidence="8">
    <location>
        <begin position="1"/>
        <end position="239"/>
    </location>
</feature>
<dbReference type="InterPro" id="IPR029052">
    <property type="entry name" value="Metallo-depent_PP-like"/>
</dbReference>
<evidence type="ECO:0000256" key="2">
    <source>
        <dbReference type="ARBA" id="ARBA00011322"/>
    </source>
</evidence>
<sequence>MRILHTSDWHLGKNLENVSRIDEQEKFIDDFVEIVEENNIDMVIIAGDIYDHSNPPAKAEKMFYRALKEISKDGERIILIISGNHDNPERLVAASPLAYEQGIIMLATPKSHVQVGKCGKHKIVDGGEGHLEVEINGERAVILAIPYPSEKRLNEVIYHSIEEEDRQRTYSDRLGELFKKLSQKYRADTINLAVSHLFVIGGEESASERNIQLGGSLAVTTSKLPLEAQYIALGHLHRPQEIKNKGCKIFYAGSPLQYSKSEIGYSKSCYLVDVVAGTEARVEKILFKNYKPIEIWKCENVEHAMHLCRENSERELWVYLEIKTDKYISQEDIKNMKALKKDILEIKPIICGENEEEQDDYDINEKKIDELFKDFYYNQRKVNPTKELMNLFLSIANEEGEEE</sequence>
<keyword evidence="11" id="KW-1185">Reference proteome</keyword>
<comment type="similarity">
    <text evidence="1 7">Belongs to the SbcD family.</text>
</comment>
<dbReference type="InterPro" id="IPR004843">
    <property type="entry name" value="Calcineurin-like_PHP"/>
</dbReference>
<dbReference type="EMBL" id="SLWV01000010">
    <property type="protein sequence ID" value="TCO74935.1"/>
    <property type="molecule type" value="Genomic_DNA"/>
</dbReference>
<dbReference type="Pfam" id="PF12320">
    <property type="entry name" value="SbcD_C"/>
    <property type="match status" value="1"/>
</dbReference>